<evidence type="ECO:0000256" key="11">
    <source>
        <dbReference type="ARBA" id="ARBA00023098"/>
    </source>
</evidence>
<evidence type="ECO:0000256" key="6">
    <source>
        <dbReference type="ARBA" id="ARBA00022556"/>
    </source>
</evidence>
<evidence type="ECO:0000313" key="14">
    <source>
        <dbReference type="EMBL" id="SFS71442.1"/>
    </source>
</evidence>
<dbReference type="HAMAP" id="MF_00409">
    <property type="entry name" value="LpxK"/>
    <property type="match status" value="1"/>
</dbReference>
<keyword evidence="6 13" id="KW-0441">Lipid A biosynthesis</keyword>
<evidence type="ECO:0000313" key="15">
    <source>
        <dbReference type="Proteomes" id="UP000199312"/>
    </source>
</evidence>
<dbReference type="Pfam" id="PF02606">
    <property type="entry name" value="LpxK"/>
    <property type="match status" value="1"/>
</dbReference>
<evidence type="ECO:0000256" key="9">
    <source>
        <dbReference type="ARBA" id="ARBA00022777"/>
    </source>
</evidence>
<feature type="binding site" evidence="13">
    <location>
        <begin position="56"/>
        <end position="63"/>
    </location>
    <ligand>
        <name>ATP</name>
        <dbReference type="ChEBI" id="CHEBI:30616"/>
    </ligand>
</feature>
<dbReference type="GO" id="GO:0009245">
    <property type="term" value="P:lipid A biosynthetic process"/>
    <property type="evidence" value="ECO:0007669"/>
    <property type="project" value="UniProtKB-UniRule"/>
</dbReference>
<organism evidence="14 15">
    <name type="scientific">Lutibacter maritimus</name>
    <dbReference type="NCBI Taxonomy" id="593133"/>
    <lineage>
        <taxon>Bacteria</taxon>
        <taxon>Pseudomonadati</taxon>
        <taxon>Bacteroidota</taxon>
        <taxon>Flavobacteriia</taxon>
        <taxon>Flavobacteriales</taxon>
        <taxon>Flavobacteriaceae</taxon>
        <taxon>Lutibacter</taxon>
    </lineage>
</organism>
<gene>
    <name evidence="13" type="primary">lpxK</name>
    <name evidence="14" type="ORF">SAMN04488006_2773</name>
</gene>
<comment type="function">
    <text evidence="1 13">Transfers the gamma-phosphate of ATP to the 4'-position of a tetraacyldisaccharide 1-phosphate intermediate (termed DS-1-P) to form tetraacyldisaccharide 1,4'-bis-phosphate (lipid IVA).</text>
</comment>
<reference evidence="15" key="1">
    <citation type="submission" date="2016-10" db="EMBL/GenBank/DDBJ databases">
        <authorList>
            <person name="Varghese N."/>
            <person name="Submissions S."/>
        </authorList>
    </citation>
    <scope>NUCLEOTIDE SEQUENCE [LARGE SCALE GENOMIC DNA]</scope>
    <source>
        <strain evidence="15">DSM 24450</strain>
    </source>
</reference>
<dbReference type="EC" id="2.7.1.130" evidence="3 13"/>
<dbReference type="UniPathway" id="UPA00359">
    <property type="reaction ID" value="UER00482"/>
</dbReference>
<dbReference type="PANTHER" id="PTHR42724">
    <property type="entry name" value="TETRAACYLDISACCHARIDE 4'-KINASE"/>
    <property type="match status" value="1"/>
</dbReference>
<sequence length="350" mass="40489">MICFVISPTMKLLRNLLYPFSLLYRLITSVRNYLYENGIFESNQFDTPTIVVGNLSVGGTGKTPQIEYLIRILKDYYKVAVLSRGYKRKSEGFIIADKTVTAEIIGDEPFQYYKKFENIIVSVDADRSNAIEQLEHLKHPPEIILLDDAYQHRKVKAGFNILLTSYSNLYTNDFLLPTGNLRESKSGAKRANIIVVTKCPANLSEKEQVKITRKLRPSIYQNVFFTTIDYANVLKGVNSIEFNQIKNKEIILITGIANPKPLTAYLMDNSIKFKHLKFKDHHQLSNKEIAEIKKLQSNNTILLTTEKDYVRIFDKLENLYYLPIETKFINRKNDFDNIIKKYVEQSSRDS</sequence>
<evidence type="ECO:0000256" key="12">
    <source>
        <dbReference type="ARBA" id="ARBA00029757"/>
    </source>
</evidence>
<dbReference type="STRING" id="593133.SAMN04488006_2773"/>
<evidence type="ECO:0000256" key="7">
    <source>
        <dbReference type="ARBA" id="ARBA00022679"/>
    </source>
</evidence>
<dbReference type="AlphaFoldDB" id="A0A1I6S3B7"/>
<keyword evidence="7 13" id="KW-0808">Transferase</keyword>
<keyword evidence="5 13" id="KW-0444">Lipid biosynthesis</keyword>
<dbReference type="GO" id="GO:0005524">
    <property type="term" value="F:ATP binding"/>
    <property type="evidence" value="ECO:0007669"/>
    <property type="project" value="UniProtKB-UniRule"/>
</dbReference>
<dbReference type="PANTHER" id="PTHR42724:SF1">
    <property type="entry name" value="TETRAACYLDISACCHARIDE 4'-KINASE, MITOCHONDRIAL-RELATED"/>
    <property type="match status" value="1"/>
</dbReference>
<dbReference type="InterPro" id="IPR027417">
    <property type="entry name" value="P-loop_NTPase"/>
</dbReference>
<evidence type="ECO:0000256" key="2">
    <source>
        <dbReference type="ARBA" id="ARBA00004870"/>
    </source>
</evidence>
<evidence type="ECO:0000256" key="1">
    <source>
        <dbReference type="ARBA" id="ARBA00002274"/>
    </source>
</evidence>
<evidence type="ECO:0000256" key="4">
    <source>
        <dbReference type="ARBA" id="ARBA00016436"/>
    </source>
</evidence>
<dbReference type="GO" id="GO:0009029">
    <property type="term" value="F:lipid-A 4'-kinase activity"/>
    <property type="evidence" value="ECO:0007669"/>
    <property type="project" value="UniProtKB-UniRule"/>
</dbReference>
<keyword evidence="8 13" id="KW-0547">Nucleotide-binding</keyword>
<comment type="pathway">
    <text evidence="2 13">Glycolipid biosynthesis; lipid IV(A) biosynthesis; lipid IV(A) from (3R)-3-hydroxytetradecanoyl-[acyl-carrier-protein] and UDP-N-acetyl-alpha-D-glucosamine: step 6/6.</text>
</comment>
<keyword evidence="15" id="KW-1185">Reference proteome</keyword>
<dbReference type="SUPFAM" id="SSF52540">
    <property type="entry name" value="P-loop containing nucleoside triphosphate hydrolases"/>
    <property type="match status" value="1"/>
</dbReference>
<dbReference type="NCBIfam" id="TIGR00682">
    <property type="entry name" value="lpxK"/>
    <property type="match status" value="1"/>
</dbReference>
<proteinExistence type="inferred from homology"/>
<evidence type="ECO:0000256" key="8">
    <source>
        <dbReference type="ARBA" id="ARBA00022741"/>
    </source>
</evidence>
<keyword evidence="11 13" id="KW-0443">Lipid metabolism</keyword>
<keyword evidence="9 13" id="KW-0418">Kinase</keyword>
<comment type="similarity">
    <text evidence="13">Belongs to the LpxK family.</text>
</comment>
<evidence type="ECO:0000256" key="5">
    <source>
        <dbReference type="ARBA" id="ARBA00022516"/>
    </source>
</evidence>
<dbReference type="Proteomes" id="UP000199312">
    <property type="component" value="Unassembled WGS sequence"/>
</dbReference>
<protein>
    <recommendedName>
        <fullName evidence="4 13">Tetraacyldisaccharide 4'-kinase</fullName>
        <ecNumber evidence="3 13">2.7.1.130</ecNumber>
    </recommendedName>
    <alternativeName>
        <fullName evidence="12 13">Lipid A 4'-kinase</fullName>
    </alternativeName>
</protein>
<dbReference type="GO" id="GO:0005886">
    <property type="term" value="C:plasma membrane"/>
    <property type="evidence" value="ECO:0007669"/>
    <property type="project" value="TreeGrafter"/>
</dbReference>
<comment type="catalytic activity">
    <reaction evidence="13">
        <text>a lipid A disaccharide + ATP = a lipid IVA + ADP + H(+)</text>
        <dbReference type="Rhea" id="RHEA:67840"/>
        <dbReference type="ChEBI" id="CHEBI:15378"/>
        <dbReference type="ChEBI" id="CHEBI:30616"/>
        <dbReference type="ChEBI" id="CHEBI:176343"/>
        <dbReference type="ChEBI" id="CHEBI:176425"/>
        <dbReference type="ChEBI" id="CHEBI:456216"/>
        <dbReference type="EC" id="2.7.1.130"/>
    </reaction>
</comment>
<evidence type="ECO:0000256" key="10">
    <source>
        <dbReference type="ARBA" id="ARBA00022840"/>
    </source>
</evidence>
<evidence type="ECO:0000256" key="3">
    <source>
        <dbReference type="ARBA" id="ARBA00012071"/>
    </source>
</evidence>
<keyword evidence="10 13" id="KW-0067">ATP-binding</keyword>
<dbReference type="EMBL" id="FOZP01000007">
    <property type="protein sequence ID" value="SFS71442.1"/>
    <property type="molecule type" value="Genomic_DNA"/>
</dbReference>
<name>A0A1I6S3B7_9FLAO</name>
<accession>A0A1I6S3B7</accession>
<dbReference type="InterPro" id="IPR003758">
    <property type="entry name" value="LpxK"/>
</dbReference>
<evidence type="ECO:0000256" key="13">
    <source>
        <dbReference type="HAMAP-Rule" id="MF_00409"/>
    </source>
</evidence>